<accession>A0AAV8SN19</accession>
<keyword evidence="11" id="KW-1185">Reference proteome</keyword>
<dbReference type="PROSITE" id="PS50114">
    <property type="entry name" value="GATA_ZN_FINGER_2"/>
    <property type="match status" value="1"/>
</dbReference>
<dbReference type="GO" id="GO:0008270">
    <property type="term" value="F:zinc ion binding"/>
    <property type="evidence" value="ECO:0007669"/>
    <property type="project" value="UniProtKB-KW"/>
</dbReference>
<keyword evidence="5" id="KW-0238">DNA-binding</keyword>
<dbReference type="GO" id="GO:0006355">
    <property type="term" value="P:regulation of DNA-templated transcription"/>
    <property type="evidence" value="ECO:0007669"/>
    <property type="project" value="InterPro"/>
</dbReference>
<dbReference type="PANTHER" id="PTHR46813:SF16">
    <property type="entry name" value="GATA TRANSCRIPTION FACTOR 18"/>
    <property type="match status" value="1"/>
</dbReference>
<dbReference type="PANTHER" id="PTHR46813">
    <property type="entry name" value="GATA TRANSCRIPTION FACTOR 18"/>
    <property type="match status" value="1"/>
</dbReference>
<dbReference type="Proteomes" id="UP001159364">
    <property type="component" value="Linkage Group LG10"/>
</dbReference>
<dbReference type="InterPro" id="IPR013088">
    <property type="entry name" value="Znf_NHR/GATA"/>
</dbReference>
<evidence type="ECO:0000259" key="9">
    <source>
        <dbReference type="PROSITE" id="PS50114"/>
    </source>
</evidence>
<comment type="caution">
    <text evidence="10">The sequence shown here is derived from an EMBL/GenBank/DDBJ whole genome shotgun (WGS) entry which is preliminary data.</text>
</comment>
<dbReference type="Gene3D" id="3.30.50.10">
    <property type="entry name" value="Erythroid Transcription Factor GATA-1, subunit A"/>
    <property type="match status" value="1"/>
</dbReference>
<evidence type="ECO:0000256" key="2">
    <source>
        <dbReference type="ARBA" id="ARBA00022771"/>
    </source>
</evidence>
<dbReference type="CDD" id="cd00202">
    <property type="entry name" value="ZnF_GATA"/>
    <property type="match status" value="1"/>
</dbReference>
<evidence type="ECO:0000256" key="5">
    <source>
        <dbReference type="ARBA" id="ARBA00023125"/>
    </source>
</evidence>
<keyword evidence="4" id="KW-0805">Transcription regulation</keyword>
<keyword evidence="1" id="KW-0479">Metal-binding</keyword>
<dbReference type="EMBL" id="JAIWQS010000010">
    <property type="protein sequence ID" value="KAJ8753391.1"/>
    <property type="molecule type" value="Genomic_DNA"/>
</dbReference>
<keyword evidence="3" id="KW-0862">Zinc</keyword>
<evidence type="ECO:0000256" key="4">
    <source>
        <dbReference type="ARBA" id="ARBA00023015"/>
    </source>
</evidence>
<dbReference type="Pfam" id="PF00320">
    <property type="entry name" value="GATA"/>
    <property type="match status" value="1"/>
</dbReference>
<feature type="domain" description="GATA-type" evidence="9">
    <location>
        <begin position="90"/>
        <end position="121"/>
    </location>
</feature>
<evidence type="ECO:0000256" key="3">
    <source>
        <dbReference type="ARBA" id="ARBA00022833"/>
    </source>
</evidence>
<dbReference type="GO" id="GO:0043565">
    <property type="term" value="F:sequence-specific DNA binding"/>
    <property type="evidence" value="ECO:0007669"/>
    <property type="project" value="InterPro"/>
</dbReference>
<organism evidence="10 11">
    <name type="scientific">Erythroxylum novogranatense</name>
    <dbReference type="NCBI Taxonomy" id="1862640"/>
    <lineage>
        <taxon>Eukaryota</taxon>
        <taxon>Viridiplantae</taxon>
        <taxon>Streptophyta</taxon>
        <taxon>Embryophyta</taxon>
        <taxon>Tracheophyta</taxon>
        <taxon>Spermatophyta</taxon>
        <taxon>Magnoliopsida</taxon>
        <taxon>eudicotyledons</taxon>
        <taxon>Gunneridae</taxon>
        <taxon>Pentapetalae</taxon>
        <taxon>rosids</taxon>
        <taxon>fabids</taxon>
        <taxon>Malpighiales</taxon>
        <taxon>Erythroxylaceae</taxon>
        <taxon>Erythroxylum</taxon>
    </lineage>
</organism>
<dbReference type="SUPFAM" id="SSF57716">
    <property type="entry name" value="Glucocorticoid receptor-like (DNA-binding domain)"/>
    <property type="match status" value="1"/>
</dbReference>
<sequence>MLFSMLNQYHKSFERTYVYPSHPLLRLFVDCTLSLGTPSDTSNYCMSNFWSEILQTKNAPYTPQSHVTSRASNVIRNNCLANNDPLLVHRCGNCDTTSAPLWRNSPRGPKSLCNACRIRFKKGERKTTAKMQTTQKMTCFSPVNKFRFVEDSDKDSDTSIPFPL</sequence>
<comment type="similarity">
    <text evidence="7">Belongs to the type IV zinc-finger family. Class B subfamily.</text>
</comment>
<evidence type="ECO:0000256" key="6">
    <source>
        <dbReference type="ARBA" id="ARBA00023163"/>
    </source>
</evidence>
<evidence type="ECO:0000256" key="1">
    <source>
        <dbReference type="ARBA" id="ARBA00022723"/>
    </source>
</evidence>
<proteinExistence type="inferred from homology"/>
<evidence type="ECO:0000313" key="11">
    <source>
        <dbReference type="Proteomes" id="UP001159364"/>
    </source>
</evidence>
<keyword evidence="2 8" id="KW-0863">Zinc-finger</keyword>
<reference evidence="10 11" key="1">
    <citation type="submission" date="2021-09" db="EMBL/GenBank/DDBJ databases">
        <title>Genomic insights and catalytic innovation underlie evolution of tropane alkaloids biosynthesis.</title>
        <authorList>
            <person name="Wang Y.-J."/>
            <person name="Tian T."/>
            <person name="Huang J.-P."/>
            <person name="Huang S.-X."/>
        </authorList>
    </citation>
    <scope>NUCLEOTIDE SEQUENCE [LARGE SCALE GENOMIC DNA]</scope>
    <source>
        <strain evidence="10">KIB-2018</strain>
        <tissue evidence="10">Leaf</tissue>
    </source>
</reference>
<name>A0AAV8SN19_9ROSI</name>
<evidence type="ECO:0000313" key="10">
    <source>
        <dbReference type="EMBL" id="KAJ8753391.1"/>
    </source>
</evidence>
<dbReference type="AlphaFoldDB" id="A0AAV8SN19"/>
<keyword evidence="6" id="KW-0804">Transcription</keyword>
<gene>
    <name evidence="10" type="ORF">K2173_019790</name>
</gene>
<dbReference type="InterPro" id="IPR000679">
    <property type="entry name" value="Znf_GATA"/>
</dbReference>
<evidence type="ECO:0000256" key="8">
    <source>
        <dbReference type="PROSITE-ProRule" id="PRU00094"/>
    </source>
</evidence>
<evidence type="ECO:0000256" key="7">
    <source>
        <dbReference type="ARBA" id="ARBA00024019"/>
    </source>
</evidence>
<dbReference type="SMART" id="SM00401">
    <property type="entry name" value="ZnF_GATA"/>
    <property type="match status" value="1"/>
</dbReference>
<protein>
    <recommendedName>
        <fullName evidence="9">GATA-type domain-containing protein</fullName>
    </recommendedName>
</protein>